<organism evidence="2">
    <name type="scientific">Chromera velia CCMP2878</name>
    <dbReference type="NCBI Taxonomy" id="1169474"/>
    <lineage>
        <taxon>Eukaryota</taxon>
        <taxon>Sar</taxon>
        <taxon>Alveolata</taxon>
        <taxon>Colpodellida</taxon>
        <taxon>Chromeraceae</taxon>
        <taxon>Chromera</taxon>
    </lineage>
</organism>
<dbReference type="SMART" id="SM00507">
    <property type="entry name" value="HNHc"/>
    <property type="match status" value="2"/>
</dbReference>
<name>A0A0G4GUP3_9ALVE</name>
<dbReference type="Pfam" id="PF13392">
    <property type="entry name" value="HNH_3"/>
    <property type="match status" value="2"/>
</dbReference>
<dbReference type="Gene3D" id="3.90.75.20">
    <property type="match status" value="2"/>
</dbReference>
<dbReference type="PhylomeDB" id="A0A0G4GUP3"/>
<protein>
    <recommendedName>
        <fullName evidence="1">HNH nuclease domain-containing protein</fullName>
    </recommendedName>
</protein>
<dbReference type="SUPFAM" id="SSF54060">
    <property type="entry name" value="His-Me finger endonucleases"/>
    <property type="match status" value="2"/>
</dbReference>
<proteinExistence type="predicted"/>
<evidence type="ECO:0000313" key="2">
    <source>
        <dbReference type="EMBL" id="CEM34501.1"/>
    </source>
</evidence>
<dbReference type="AlphaFoldDB" id="A0A0G4GUP3"/>
<dbReference type="InterPro" id="IPR003615">
    <property type="entry name" value="HNH_nuc"/>
</dbReference>
<gene>
    <name evidence="2" type="ORF">Cvel_23441</name>
</gene>
<sequence>MISSLFSRSLLRTPSQAAPLQCLQQYRFVNPLRRFSTFDNGSHQDWVAKSIDEKICKKDDFVQMPPLFNGVQSGWKASRDGRLQNTTGRVKRGYLGQSGYLYIWITAWKKSVSVHRLIALTFLAKQKETKENAFPGERLEVDHIDGDKQNNAAENLQWVTRKEHAQKTAASLQYPGQTISSAFPVYARNLASGEEIVFQSISAFAQFLETPRGQRMLAVARLADHLQGVIIKGWIVKIDRTKFQMLNGEYFKRLYLVCEHERRVTSLPECLKDTSDMAPYIEVSNRGRVRYLNGRIDAGYPINGYLYATLNRVKFRIHRLVAEAFHQEQKQALLDENAGNKPLRLQVDHKDRNKLNNREENLQWVTPPMHALATWKRRKSLDQKPHAVGSQ</sequence>
<accession>A0A0G4GUP3</accession>
<dbReference type="EMBL" id="CDMZ01001565">
    <property type="protein sequence ID" value="CEM34501.1"/>
    <property type="molecule type" value="Genomic_DNA"/>
</dbReference>
<evidence type="ECO:0000259" key="1">
    <source>
        <dbReference type="SMART" id="SM00507"/>
    </source>
</evidence>
<feature type="domain" description="HNH nuclease" evidence="1">
    <location>
        <begin position="319"/>
        <end position="371"/>
    </location>
</feature>
<dbReference type="InterPro" id="IPR044925">
    <property type="entry name" value="His-Me_finger_sf"/>
</dbReference>
<reference evidence="2" key="1">
    <citation type="submission" date="2014-11" db="EMBL/GenBank/DDBJ databases">
        <authorList>
            <person name="Otto D Thomas"/>
            <person name="Naeem Raeece"/>
        </authorList>
    </citation>
    <scope>NUCLEOTIDE SEQUENCE</scope>
</reference>
<dbReference type="CDD" id="cd00085">
    <property type="entry name" value="HNHc"/>
    <property type="match status" value="1"/>
</dbReference>
<dbReference type="VEuPathDB" id="CryptoDB:Cvel_23441"/>
<feature type="domain" description="HNH nuclease" evidence="1">
    <location>
        <begin position="108"/>
        <end position="165"/>
    </location>
</feature>